<reference evidence="1 2" key="1">
    <citation type="submission" date="2018-06" db="EMBL/GenBank/DDBJ databases">
        <title>Extensive metabolic versatility and redundancy in microbially diverse, dynamic hydrothermal sediments.</title>
        <authorList>
            <person name="Dombrowski N."/>
            <person name="Teske A."/>
            <person name="Baker B.J."/>
        </authorList>
    </citation>
    <scope>NUCLEOTIDE SEQUENCE [LARGE SCALE GENOMIC DNA]</scope>
    <source>
        <strain evidence="1">B47_G16</strain>
    </source>
</reference>
<feature type="non-terminal residue" evidence="1">
    <location>
        <position position="80"/>
    </location>
</feature>
<dbReference type="InterPro" id="IPR029062">
    <property type="entry name" value="Class_I_gatase-like"/>
</dbReference>
<accession>A0A497E516</accession>
<dbReference type="Gene3D" id="3.40.50.880">
    <property type="match status" value="1"/>
</dbReference>
<organism evidence="1 2">
    <name type="scientific">Aerophobetes bacterium</name>
    <dbReference type="NCBI Taxonomy" id="2030807"/>
    <lineage>
        <taxon>Bacteria</taxon>
        <taxon>Candidatus Aerophobota</taxon>
    </lineage>
</organism>
<evidence type="ECO:0000313" key="1">
    <source>
        <dbReference type="EMBL" id="RLE07865.1"/>
    </source>
</evidence>
<sequence length="80" mass="8679">MNLKKTSLIFALALSLGIIVNKSQGGENMAKLKGKKAVMVIAEKNFRDEELFEPKKILEAEGVKVIVASTSFNIARGMLG</sequence>
<name>A0A497E516_UNCAE</name>
<proteinExistence type="predicted"/>
<dbReference type="Proteomes" id="UP000279422">
    <property type="component" value="Unassembled WGS sequence"/>
</dbReference>
<evidence type="ECO:0000313" key="2">
    <source>
        <dbReference type="Proteomes" id="UP000279422"/>
    </source>
</evidence>
<gene>
    <name evidence="1" type="ORF">DRJ00_07325</name>
</gene>
<dbReference type="AlphaFoldDB" id="A0A497E516"/>
<evidence type="ECO:0008006" key="3">
    <source>
        <dbReference type="Google" id="ProtNLM"/>
    </source>
</evidence>
<dbReference type="EMBL" id="QMPZ01000134">
    <property type="protein sequence ID" value="RLE07865.1"/>
    <property type="molecule type" value="Genomic_DNA"/>
</dbReference>
<comment type="caution">
    <text evidence="1">The sequence shown here is derived from an EMBL/GenBank/DDBJ whole genome shotgun (WGS) entry which is preliminary data.</text>
</comment>
<protein>
    <recommendedName>
        <fullName evidence="3">DJ-1/PfpI domain-containing protein</fullName>
    </recommendedName>
</protein>